<dbReference type="Proteomes" id="UP000070444">
    <property type="component" value="Unassembled WGS sequence"/>
</dbReference>
<dbReference type="Gene3D" id="6.10.140.200">
    <property type="match status" value="1"/>
</dbReference>
<dbReference type="STRING" id="796925.A0A137NYQ1"/>
<dbReference type="AlphaFoldDB" id="A0A137NYQ1"/>
<dbReference type="PANTHER" id="PTHR21428:SF11">
    <property type="entry name" value="MEDIATOR OF RNA POLYMERASE II TRANSCRIPTION SUBUNIT 7"/>
    <property type="match status" value="1"/>
</dbReference>
<dbReference type="OMA" id="FINAHHF"/>
<evidence type="ECO:0000256" key="5">
    <source>
        <dbReference type="ARBA" id="ARBA00023163"/>
    </source>
</evidence>
<comment type="function">
    <text evidence="7">Component of the Mediator complex, a coactivator involved in the regulated transcription of nearly all RNA polymerase II-dependent genes. Mediator functions as a bridge to convey information from gene-specific regulatory proteins to the basal RNA polymerase II transcription machinery.</text>
</comment>
<dbReference type="GO" id="GO:0006357">
    <property type="term" value="P:regulation of transcription by RNA polymerase II"/>
    <property type="evidence" value="ECO:0007669"/>
    <property type="project" value="InterPro"/>
</dbReference>
<evidence type="ECO:0000256" key="3">
    <source>
        <dbReference type="ARBA" id="ARBA00020631"/>
    </source>
</evidence>
<organism evidence="8 9">
    <name type="scientific">Conidiobolus coronatus (strain ATCC 28846 / CBS 209.66 / NRRL 28638)</name>
    <name type="common">Delacroixia coronata</name>
    <dbReference type="NCBI Taxonomy" id="796925"/>
    <lineage>
        <taxon>Eukaryota</taxon>
        <taxon>Fungi</taxon>
        <taxon>Fungi incertae sedis</taxon>
        <taxon>Zoopagomycota</taxon>
        <taxon>Entomophthoromycotina</taxon>
        <taxon>Entomophthoromycetes</taxon>
        <taxon>Entomophthorales</taxon>
        <taxon>Ancylistaceae</taxon>
        <taxon>Conidiobolus</taxon>
    </lineage>
</organism>
<evidence type="ECO:0000256" key="1">
    <source>
        <dbReference type="ARBA" id="ARBA00004123"/>
    </source>
</evidence>
<keyword evidence="6 7" id="KW-0539">Nucleus</keyword>
<dbReference type="Pfam" id="PF05983">
    <property type="entry name" value="Med7"/>
    <property type="match status" value="1"/>
</dbReference>
<comment type="subcellular location">
    <subcellularLocation>
        <location evidence="1 7">Nucleus</location>
    </subcellularLocation>
</comment>
<dbReference type="InterPro" id="IPR044888">
    <property type="entry name" value="Mediatior_Med7_sf"/>
</dbReference>
<evidence type="ECO:0000256" key="6">
    <source>
        <dbReference type="ARBA" id="ARBA00023242"/>
    </source>
</evidence>
<gene>
    <name evidence="8" type="ORF">CONCODRAFT_80001</name>
</gene>
<dbReference type="EMBL" id="KQ964612">
    <property type="protein sequence ID" value="KXN67798.1"/>
    <property type="molecule type" value="Genomic_DNA"/>
</dbReference>
<name>A0A137NYQ1_CONC2</name>
<keyword evidence="4 7" id="KW-0805">Transcription regulation</keyword>
<comment type="similarity">
    <text evidence="2 7">Belongs to the Mediator complex subunit 7 family.</text>
</comment>
<sequence>MNNQHTSAWPLPPLYFEEYTDYHMDLIEKSLDSTSEDSSTLEVQHLLPPAYPLNNEFKLFGVERTLENTSISSLKTLSNQNFKEYQKKSKKLKKLNKSLILNYLSLIEILSVNPIQSESCRLEIKECLTNMLDLVNEFRPIQALEHFKVLLNNQLDQTENSINLIKEFESGFNNQINDLIASHTKEELSSEDETLSDEEVELESELEVDTLSEVTYSTKRSLMNTSSQVKLKKSSKIELEKLLNYKNNINTRHLLDNQFNLGVINKLNLI</sequence>
<dbReference type="InterPro" id="IPR037212">
    <property type="entry name" value="Med7/Med21-like"/>
</dbReference>
<evidence type="ECO:0000256" key="7">
    <source>
        <dbReference type="RuleBase" id="RU364060"/>
    </source>
</evidence>
<protein>
    <recommendedName>
        <fullName evidence="3 7">Mediator of RNA polymerase II transcription subunit 7</fullName>
    </recommendedName>
</protein>
<keyword evidence="5 7" id="KW-0804">Transcription</keyword>
<evidence type="ECO:0000256" key="4">
    <source>
        <dbReference type="ARBA" id="ARBA00023015"/>
    </source>
</evidence>
<proteinExistence type="inferred from homology"/>
<dbReference type="InterPro" id="IPR009244">
    <property type="entry name" value="Mediatior_Med7"/>
</dbReference>
<comment type="subunit">
    <text evidence="7">Component of the Mediator complex.</text>
</comment>
<keyword evidence="7" id="KW-0010">Activator</keyword>
<evidence type="ECO:0000256" key="2">
    <source>
        <dbReference type="ARBA" id="ARBA00009994"/>
    </source>
</evidence>
<evidence type="ECO:0000313" key="9">
    <source>
        <dbReference type="Proteomes" id="UP000070444"/>
    </source>
</evidence>
<dbReference type="PANTHER" id="PTHR21428">
    <property type="entry name" value="MEDIATOR OF RNA POLYMERASE II TRANSCRIPTION SUBUNIT 7"/>
    <property type="match status" value="1"/>
</dbReference>
<dbReference type="GO" id="GO:0003712">
    <property type="term" value="F:transcription coregulator activity"/>
    <property type="evidence" value="ECO:0007669"/>
    <property type="project" value="InterPro"/>
</dbReference>
<dbReference type="SUPFAM" id="SSF140718">
    <property type="entry name" value="Mediator hinge subcomplex-like"/>
    <property type="match status" value="1"/>
</dbReference>
<evidence type="ECO:0000313" key="8">
    <source>
        <dbReference type="EMBL" id="KXN67798.1"/>
    </source>
</evidence>
<dbReference type="GO" id="GO:0016592">
    <property type="term" value="C:mediator complex"/>
    <property type="evidence" value="ECO:0007669"/>
    <property type="project" value="InterPro"/>
</dbReference>
<dbReference type="GO" id="GO:0070847">
    <property type="term" value="C:core mediator complex"/>
    <property type="evidence" value="ECO:0007669"/>
    <property type="project" value="TreeGrafter"/>
</dbReference>
<keyword evidence="9" id="KW-1185">Reference proteome</keyword>
<reference evidence="8 9" key="1">
    <citation type="journal article" date="2015" name="Genome Biol. Evol.">
        <title>Phylogenomic analyses indicate that early fungi evolved digesting cell walls of algal ancestors of land plants.</title>
        <authorList>
            <person name="Chang Y."/>
            <person name="Wang S."/>
            <person name="Sekimoto S."/>
            <person name="Aerts A.L."/>
            <person name="Choi C."/>
            <person name="Clum A."/>
            <person name="LaButti K.M."/>
            <person name="Lindquist E.A."/>
            <person name="Yee Ngan C."/>
            <person name="Ohm R.A."/>
            <person name="Salamov A.A."/>
            <person name="Grigoriev I.V."/>
            <person name="Spatafora J.W."/>
            <person name="Berbee M.L."/>
        </authorList>
    </citation>
    <scope>NUCLEOTIDE SEQUENCE [LARGE SCALE GENOMIC DNA]</scope>
    <source>
        <strain evidence="8 9">NRRL 28638</strain>
    </source>
</reference>
<accession>A0A137NYQ1</accession>